<dbReference type="InterPro" id="IPR016156">
    <property type="entry name" value="FAD/NAD-linked_Rdtase_dimer_sf"/>
</dbReference>
<evidence type="ECO:0000313" key="8">
    <source>
        <dbReference type="Proteomes" id="UP000002630"/>
    </source>
</evidence>
<accession>D8LER9</accession>
<dbReference type="PANTHER" id="PTHR22912">
    <property type="entry name" value="DISULFIDE OXIDOREDUCTASE"/>
    <property type="match status" value="1"/>
</dbReference>
<evidence type="ECO:0000256" key="1">
    <source>
        <dbReference type="ARBA" id="ARBA00007532"/>
    </source>
</evidence>
<comment type="similarity">
    <text evidence="1">Belongs to the class-I pyridine nucleotide-disulfide oxidoreductase family.</text>
</comment>
<dbReference type="GO" id="GO:0006103">
    <property type="term" value="P:2-oxoglutarate metabolic process"/>
    <property type="evidence" value="ECO:0007669"/>
    <property type="project" value="TreeGrafter"/>
</dbReference>
<evidence type="ECO:0000256" key="4">
    <source>
        <dbReference type="ARBA" id="ARBA00023027"/>
    </source>
</evidence>
<dbReference type="PRINTS" id="PR00368">
    <property type="entry name" value="FADPNR"/>
</dbReference>
<proteinExistence type="inferred from homology"/>
<dbReference type="eggNOG" id="KOG0405">
    <property type="taxonomic scope" value="Eukaryota"/>
</dbReference>
<dbReference type="GO" id="GO:0050660">
    <property type="term" value="F:flavin adenine dinucleotide binding"/>
    <property type="evidence" value="ECO:0007669"/>
    <property type="project" value="TreeGrafter"/>
</dbReference>
<keyword evidence="8" id="KW-1185">Reference proteome</keyword>
<name>D8LER9_ECTSI</name>
<evidence type="ECO:0000313" key="7">
    <source>
        <dbReference type="EMBL" id="CBN79739.1"/>
    </source>
</evidence>
<dbReference type="Proteomes" id="UP000002630">
    <property type="component" value="Linkage Group LG11"/>
</dbReference>
<dbReference type="PANTHER" id="PTHR22912:SF151">
    <property type="entry name" value="DIHYDROLIPOYL DEHYDROGENASE, MITOCHONDRIAL"/>
    <property type="match status" value="1"/>
</dbReference>
<dbReference type="AlphaFoldDB" id="D8LER9"/>
<gene>
    <name evidence="7" type="ORF">Esi_0014_0002</name>
</gene>
<evidence type="ECO:0000256" key="3">
    <source>
        <dbReference type="ARBA" id="ARBA00022827"/>
    </source>
</evidence>
<organism evidence="7 8">
    <name type="scientific">Ectocarpus siliculosus</name>
    <name type="common">Brown alga</name>
    <name type="synonym">Conferva siliculosa</name>
    <dbReference type="NCBI Taxonomy" id="2880"/>
    <lineage>
        <taxon>Eukaryota</taxon>
        <taxon>Sar</taxon>
        <taxon>Stramenopiles</taxon>
        <taxon>Ochrophyta</taxon>
        <taxon>PX clade</taxon>
        <taxon>Phaeophyceae</taxon>
        <taxon>Ectocarpales</taxon>
        <taxon>Ectocarpaceae</taxon>
        <taxon>Ectocarpus</taxon>
    </lineage>
</organism>
<dbReference type="Gene3D" id="3.50.50.60">
    <property type="entry name" value="FAD/NAD(P)-binding domain"/>
    <property type="match status" value="4"/>
</dbReference>
<feature type="domain" description="Pyridine nucleotide-disulphide oxidoreductase dimerisation" evidence="5">
    <location>
        <begin position="321"/>
        <end position="398"/>
    </location>
</feature>
<dbReference type="OrthoDB" id="361797at2759"/>
<dbReference type="Gene3D" id="3.30.390.30">
    <property type="match status" value="1"/>
</dbReference>
<evidence type="ECO:0000256" key="2">
    <source>
        <dbReference type="ARBA" id="ARBA00022630"/>
    </source>
</evidence>
<dbReference type="SUPFAM" id="SSF51905">
    <property type="entry name" value="FAD/NAD(P)-binding domain"/>
    <property type="match status" value="1"/>
</dbReference>
<keyword evidence="2" id="KW-0285">Flavoprotein</keyword>
<keyword evidence="4" id="KW-0520">NAD</keyword>
<dbReference type="InterPro" id="IPR023753">
    <property type="entry name" value="FAD/NAD-binding_dom"/>
</dbReference>
<evidence type="ECO:0000259" key="5">
    <source>
        <dbReference type="Pfam" id="PF02852"/>
    </source>
</evidence>
<dbReference type="InParanoid" id="D8LER9"/>
<reference evidence="7 8" key="1">
    <citation type="journal article" date="2010" name="Nature">
        <title>The Ectocarpus genome and the independent evolution of multicellularity in brown algae.</title>
        <authorList>
            <person name="Cock J.M."/>
            <person name="Sterck L."/>
            <person name="Rouze P."/>
            <person name="Scornet D."/>
            <person name="Allen A.E."/>
            <person name="Amoutzias G."/>
            <person name="Anthouard V."/>
            <person name="Artiguenave F."/>
            <person name="Aury J.M."/>
            <person name="Badger J.H."/>
            <person name="Beszteri B."/>
            <person name="Billiau K."/>
            <person name="Bonnet E."/>
            <person name="Bothwell J.H."/>
            <person name="Bowler C."/>
            <person name="Boyen C."/>
            <person name="Brownlee C."/>
            <person name="Carrano C.J."/>
            <person name="Charrier B."/>
            <person name="Cho G.Y."/>
            <person name="Coelho S.M."/>
            <person name="Collen J."/>
            <person name="Corre E."/>
            <person name="Da Silva C."/>
            <person name="Delage L."/>
            <person name="Delaroque N."/>
            <person name="Dittami S.M."/>
            <person name="Doulbeau S."/>
            <person name="Elias M."/>
            <person name="Farnham G."/>
            <person name="Gachon C.M."/>
            <person name="Gschloessl B."/>
            <person name="Heesch S."/>
            <person name="Jabbari K."/>
            <person name="Jubin C."/>
            <person name="Kawai H."/>
            <person name="Kimura K."/>
            <person name="Kloareg B."/>
            <person name="Kupper F.C."/>
            <person name="Lang D."/>
            <person name="Le Bail A."/>
            <person name="Leblanc C."/>
            <person name="Lerouge P."/>
            <person name="Lohr M."/>
            <person name="Lopez P.J."/>
            <person name="Martens C."/>
            <person name="Maumus F."/>
            <person name="Michel G."/>
            <person name="Miranda-Saavedra D."/>
            <person name="Morales J."/>
            <person name="Moreau H."/>
            <person name="Motomura T."/>
            <person name="Nagasato C."/>
            <person name="Napoli C.A."/>
            <person name="Nelson D.R."/>
            <person name="Nyvall-Collen P."/>
            <person name="Peters A.F."/>
            <person name="Pommier C."/>
            <person name="Potin P."/>
            <person name="Poulain J."/>
            <person name="Quesneville H."/>
            <person name="Read B."/>
            <person name="Rensing S.A."/>
            <person name="Ritter A."/>
            <person name="Rousvoal S."/>
            <person name="Samanta M."/>
            <person name="Samson G."/>
            <person name="Schroeder D.C."/>
            <person name="Segurens B."/>
            <person name="Strittmatter M."/>
            <person name="Tonon T."/>
            <person name="Tregear J.W."/>
            <person name="Valentin K."/>
            <person name="von Dassow P."/>
            <person name="Yamagishi T."/>
            <person name="Van de Peer Y."/>
            <person name="Wincker P."/>
        </authorList>
    </citation>
    <scope>NUCLEOTIDE SEQUENCE [LARGE SCALE GENOMIC DNA]</scope>
    <source>
        <strain evidence="8">Ec32 / CCAP1310/4</strain>
    </source>
</reference>
<dbReference type="PRINTS" id="PR00411">
    <property type="entry name" value="PNDRDTASEI"/>
</dbReference>
<dbReference type="SUPFAM" id="SSF55424">
    <property type="entry name" value="FAD/NAD-linked reductases, dimerisation (C-terminal) domain"/>
    <property type="match status" value="1"/>
</dbReference>
<dbReference type="InterPro" id="IPR004099">
    <property type="entry name" value="Pyr_nucl-diS_OxRdtase_dimer"/>
</dbReference>
<dbReference type="GO" id="GO:0004148">
    <property type="term" value="F:dihydrolipoyl dehydrogenase (NADH) activity"/>
    <property type="evidence" value="ECO:0007669"/>
    <property type="project" value="TreeGrafter"/>
</dbReference>
<evidence type="ECO:0000259" key="6">
    <source>
        <dbReference type="Pfam" id="PF07992"/>
    </source>
</evidence>
<dbReference type="Pfam" id="PF02852">
    <property type="entry name" value="Pyr_redox_dim"/>
    <property type="match status" value="1"/>
</dbReference>
<dbReference type="InterPro" id="IPR036188">
    <property type="entry name" value="FAD/NAD-bd_sf"/>
</dbReference>
<dbReference type="Pfam" id="PF07992">
    <property type="entry name" value="Pyr_redox_2"/>
    <property type="match status" value="1"/>
</dbReference>
<sequence>MWKLRFPALRAQAEVLQAAETRDRLAKNLIDLYIGEAEILPQSKRPKEERQNGEIAVRVCRPKACIDIPAHYVCVATGSRPNRPPKMRSGSRLPFMKGVVVDATEMGTITDLPNACAIIGGGVIAVEYANVLAGLGVGVSLLCKDEEFMPFLSEELRVELKQRMPRRLRVDLVLYSGGRDANTETLGCDAAGVDLARYGRVKVDGSFRTSNPRVYAIGDVTGPPGLASSAQMGGRAVATYLFNDKMQKLKQFMLETSTEMEDVVDDPFFAAEAESASGAQRTSEQLQQYEQTAMLGSDDSMADAAGGAEGESLFERVAGAPLTLWTIPEISSVGLTEEQAFAEGMRKASQGGSMVTGYAYFKDIARGRLSGGDAAGFLKLVARADGPTRHVVVGVQIIDSPRS</sequence>
<keyword evidence="3" id="KW-0274">FAD</keyword>
<dbReference type="EMBL" id="FN649736">
    <property type="protein sequence ID" value="CBN79739.1"/>
    <property type="molecule type" value="Genomic_DNA"/>
</dbReference>
<protein>
    <submittedName>
        <fullName evidence="7">Soluble pyridine nucleotide transhydrogenase</fullName>
    </submittedName>
</protein>
<feature type="domain" description="FAD/NAD(P)-binding" evidence="6">
    <location>
        <begin position="164"/>
        <end position="234"/>
    </location>
</feature>
<dbReference type="InterPro" id="IPR050151">
    <property type="entry name" value="Class-I_Pyr_Nuc-Dis_Oxidored"/>
</dbReference>
<dbReference type="EMBL" id="FN648000">
    <property type="protein sequence ID" value="CBN79739.1"/>
    <property type="molecule type" value="Genomic_DNA"/>
</dbReference>
<dbReference type="STRING" id="2880.D8LER9"/>